<dbReference type="InterPro" id="IPR003331">
    <property type="entry name" value="UDP_GlcNAc_Epimerase_2_dom"/>
</dbReference>
<dbReference type="Proteomes" id="UP000224915">
    <property type="component" value="Unassembled WGS sequence"/>
</dbReference>
<feature type="region of interest" description="Disordered" evidence="5">
    <location>
        <begin position="382"/>
        <end position="413"/>
    </location>
</feature>
<dbReference type="PANTHER" id="PTHR43174:SF2">
    <property type="entry name" value="UDP-N-ACETYLGLUCOSAMINE 2-EPIMERASE"/>
    <property type="match status" value="1"/>
</dbReference>
<protein>
    <recommendedName>
        <fullName evidence="3">UDP-N-acetylglucosamine 2-epimerase (non-hydrolyzing)</fullName>
        <ecNumber evidence="3">5.1.3.14</ecNumber>
    </recommendedName>
</protein>
<evidence type="ECO:0000256" key="1">
    <source>
        <dbReference type="ARBA" id="ARBA00023235"/>
    </source>
</evidence>
<dbReference type="EC" id="5.1.3.14" evidence="3"/>
<evidence type="ECO:0000256" key="3">
    <source>
        <dbReference type="ARBA" id="ARBA00038858"/>
    </source>
</evidence>
<evidence type="ECO:0000256" key="4">
    <source>
        <dbReference type="RuleBase" id="RU003513"/>
    </source>
</evidence>
<comment type="similarity">
    <text evidence="2 4">Belongs to the UDP-N-acetylglucosamine 2-epimerase family.</text>
</comment>
<dbReference type="AlphaFoldDB" id="A0A2A9CYA9"/>
<evidence type="ECO:0000313" key="8">
    <source>
        <dbReference type="Proteomes" id="UP000224915"/>
    </source>
</evidence>
<keyword evidence="1 4" id="KW-0413">Isomerase</keyword>
<feature type="domain" description="UDP-N-acetylglucosamine 2-epimerase" evidence="6">
    <location>
        <begin position="27"/>
        <end position="370"/>
    </location>
</feature>
<dbReference type="EMBL" id="PDJD01000001">
    <property type="protein sequence ID" value="PFG18662.1"/>
    <property type="molecule type" value="Genomic_DNA"/>
</dbReference>
<dbReference type="NCBIfam" id="TIGR00236">
    <property type="entry name" value="wecB"/>
    <property type="match status" value="1"/>
</dbReference>
<dbReference type="InterPro" id="IPR029767">
    <property type="entry name" value="WecB-like"/>
</dbReference>
<dbReference type="OrthoDB" id="9803238at2"/>
<name>A0A2A9CYA9_9MICO</name>
<dbReference type="Gene3D" id="3.40.50.2000">
    <property type="entry name" value="Glycogen Phosphorylase B"/>
    <property type="match status" value="2"/>
</dbReference>
<comment type="caution">
    <text evidence="7">The sequence shown here is derived from an EMBL/GenBank/DDBJ whole genome shotgun (WGS) entry which is preliminary data.</text>
</comment>
<sequence length="413" mass="43485">MSRTPRVMVVAGTRPEAIKVAPLITAARAHENLEVELVTTGQHREMLAQVLEVFGIRAGRSLEVMEGKRGLSPLASRVLAGMDDLLDAGTPDAVVVQGDTSTAFAAGLAAFHRGIPVVHLEAGLRSGDLSSPFPEEGNRQLLSRVASLHLAPTATSRANLLAEGIEPARIAVTGNTVIDALLAARAEAADREPGDLASALAAQRAGRPVLLVTTHRRENWGEPMHRIAAAVRRLTDEVGDLEVVLPMHANPDVRATLLPILADLDRVTLTEPLDYLSFVRAQDAATVVLTDSGGVQEEAPSLGKPVLVARENTERPEAVAAGTARLVGTDEDLIVREVMTLLSDAGAYQAMARAVNPYGDGHAARRGLAAIGELLEVDAREADFSPVGGTAADSDQRADRPAGRSAELPLTTP</sequence>
<organism evidence="7 8">
    <name type="scientific">Serinibacter salmoneus</name>
    <dbReference type="NCBI Taxonomy" id="556530"/>
    <lineage>
        <taxon>Bacteria</taxon>
        <taxon>Bacillati</taxon>
        <taxon>Actinomycetota</taxon>
        <taxon>Actinomycetes</taxon>
        <taxon>Micrococcales</taxon>
        <taxon>Beutenbergiaceae</taxon>
        <taxon>Serinibacter</taxon>
    </lineage>
</organism>
<dbReference type="RefSeq" id="WP_098467912.1">
    <property type="nucleotide sequence ID" value="NZ_PDJD01000001.1"/>
</dbReference>
<evidence type="ECO:0000259" key="6">
    <source>
        <dbReference type="Pfam" id="PF02350"/>
    </source>
</evidence>
<reference evidence="7 8" key="1">
    <citation type="submission" date="2017-10" db="EMBL/GenBank/DDBJ databases">
        <title>Sequencing the genomes of 1000 actinobacteria strains.</title>
        <authorList>
            <person name="Klenk H.-P."/>
        </authorList>
    </citation>
    <scope>NUCLEOTIDE SEQUENCE [LARGE SCALE GENOMIC DNA]</scope>
    <source>
        <strain evidence="7 8">DSM 21801</strain>
    </source>
</reference>
<dbReference type="SUPFAM" id="SSF53756">
    <property type="entry name" value="UDP-Glycosyltransferase/glycogen phosphorylase"/>
    <property type="match status" value="1"/>
</dbReference>
<keyword evidence="8" id="KW-1185">Reference proteome</keyword>
<proteinExistence type="inferred from homology"/>
<gene>
    <name evidence="7" type="ORF">ATL40_0205</name>
</gene>
<accession>A0A2A9CYA9</accession>
<evidence type="ECO:0000256" key="5">
    <source>
        <dbReference type="SAM" id="MobiDB-lite"/>
    </source>
</evidence>
<evidence type="ECO:0000256" key="2">
    <source>
        <dbReference type="ARBA" id="ARBA00038209"/>
    </source>
</evidence>
<evidence type="ECO:0000313" key="7">
    <source>
        <dbReference type="EMBL" id="PFG18662.1"/>
    </source>
</evidence>
<dbReference type="CDD" id="cd03786">
    <property type="entry name" value="GTB_UDP-GlcNAc_2-Epimerase"/>
    <property type="match status" value="1"/>
</dbReference>
<dbReference type="PANTHER" id="PTHR43174">
    <property type="entry name" value="UDP-N-ACETYLGLUCOSAMINE 2-EPIMERASE"/>
    <property type="match status" value="1"/>
</dbReference>
<dbReference type="GO" id="GO:0008761">
    <property type="term" value="F:UDP-N-acetylglucosamine 2-epimerase activity"/>
    <property type="evidence" value="ECO:0007669"/>
    <property type="project" value="UniProtKB-EC"/>
</dbReference>
<dbReference type="Pfam" id="PF02350">
    <property type="entry name" value="Epimerase_2"/>
    <property type="match status" value="1"/>
</dbReference>